<reference evidence="1" key="2">
    <citation type="journal article" date="2021" name="PeerJ">
        <title>Extensive microbial diversity within the chicken gut microbiome revealed by metagenomics and culture.</title>
        <authorList>
            <person name="Gilroy R."/>
            <person name="Ravi A."/>
            <person name="Getino M."/>
            <person name="Pursley I."/>
            <person name="Horton D.L."/>
            <person name="Alikhan N.F."/>
            <person name="Baker D."/>
            <person name="Gharbi K."/>
            <person name="Hall N."/>
            <person name="Watson M."/>
            <person name="Adriaenssens E.M."/>
            <person name="Foster-Nyarko E."/>
            <person name="Jarju S."/>
            <person name="Secka A."/>
            <person name="Antonio M."/>
            <person name="Oren A."/>
            <person name="Chaudhuri R.R."/>
            <person name="La Ragione R."/>
            <person name="Hildebrand F."/>
            <person name="Pallen M.J."/>
        </authorList>
    </citation>
    <scope>NUCLEOTIDE SEQUENCE</scope>
    <source>
        <strain evidence="1">14700</strain>
    </source>
</reference>
<evidence type="ECO:0000313" key="2">
    <source>
        <dbReference type="Proteomes" id="UP000810292"/>
    </source>
</evidence>
<name>A0A9D9IDX2_9SPIO</name>
<dbReference type="AlphaFoldDB" id="A0A9D9IDX2"/>
<dbReference type="Proteomes" id="UP000810292">
    <property type="component" value="Unassembled WGS sequence"/>
</dbReference>
<reference evidence="1" key="1">
    <citation type="submission" date="2020-10" db="EMBL/GenBank/DDBJ databases">
        <authorList>
            <person name="Gilroy R."/>
        </authorList>
    </citation>
    <scope>NUCLEOTIDE SEQUENCE</scope>
    <source>
        <strain evidence="1">14700</strain>
    </source>
</reference>
<protein>
    <submittedName>
        <fullName evidence="1">Uncharacterized protein</fullName>
    </submittedName>
</protein>
<accession>A0A9D9IDX2</accession>
<gene>
    <name evidence="1" type="ORF">IAA72_09785</name>
</gene>
<proteinExistence type="predicted"/>
<evidence type="ECO:0000313" key="1">
    <source>
        <dbReference type="EMBL" id="MBO8470053.1"/>
    </source>
</evidence>
<sequence>MEKLYPNRMGFIEHFLVSGVAEDDFVDNHIDDNQLHYEAFLRSIVPERNLDAPHGFPKIGEISRIGLPWRYHFTHGDSFVDYSTFYFTLKKIRLEAAVGLVSPVRQKITIRVWSYASIDLWCNGERKIVLETPCYKPIMHKDAVLDLEEGFNSIYVSLQNLGVRDTRTLFGIQVRETESPVEISIPDAEESINGAAFLSGLRLSDHTISFPHVAPEGSEAGYFDDTADFGRNGNRYTWMTISGKTSFTAEPGNPHIVIRVKSGDGYLSRKFEIPSEIYPRYGVVGDDEANREAYYRRMAEWKSLDHGSFGFSMPHILIRKYLGMERPDDREMMYETLQQITDRYDCSDFLVGSLIRYIHNYEMDDELSADVKKTLLGYRYWMTMEGSDAMCMWSENHAMQFFASAYLAGRLYPEDYFSRAKMRGRELEAFGKARLNEWFDSVDEYGFEEFLSACYMCVTFAALVNLYDYAEEEIKRRAGRTLDRIMRMLSLHAFHGSVIAPMGRIYRDVIYPFTQGAQVLMNLVDSRTPISDKESYLVSYATSSYRFPDDLKELMESDADTSYSTGNALVKIKKTQDYLLTSVQSPRSDGFKRWPNLTLDASSLDTSKYPVVKSLNERFHGTTAFGPGKYGYQQHMWVAALSPEALVFANHPGGTYDGSSMRPGYWYGNGIMPAVKQTEDAIASIYSITDDYPVHFVHIYAPLSKFDNAEIEDHWLFLSKGNGNIAIWSSGRLEPYSDELPDSEFRIYKDKTAFICYVGSGNPEAFKKSCMKRLPAFDEESMTLSDASGIKLAYKAEEDRTQYV</sequence>
<organism evidence="1 2">
    <name type="scientific">Candidatus Ornithospirochaeta stercoravium</name>
    <dbReference type="NCBI Taxonomy" id="2840897"/>
    <lineage>
        <taxon>Bacteria</taxon>
        <taxon>Pseudomonadati</taxon>
        <taxon>Spirochaetota</taxon>
        <taxon>Spirochaetia</taxon>
        <taxon>Spirochaetales</taxon>
        <taxon>Spirochaetaceae</taxon>
        <taxon>Spirochaetaceae incertae sedis</taxon>
        <taxon>Candidatus Ornithospirochaeta</taxon>
    </lineage>
</organism>
<dbReference type="EMBL" id="JADIMF010000157">
    <property type="protein sequence ID" value="MBO8470053.1"/>
    <property type="molecule type" value="Genomic_DNA"/>
</dbReference>
<comment type="caution">
    <text evidence="1">The sequence shown here is derived from an EMBL/GenBank/DDBJ whole genome shotgun (WGS) entry which is preliminary data.</text>
</comment>